<sequence>MELTEEEFGYYYAAMTIYSVHEYILLPFYTFFVYYWATTIDEEVATIYPQKWRLGKILFVVLRYFPFMIIAIDLSMNYRTHAMLSVLGCRALFLMEMIALRIVDYAGDLTLLLCLWALLGAGKRRYLAIFALIFTAMPIALSVVFSSFKMTEPVPRGPLEELIGFPCAWAATAKGTQHYAILQYVNSAKTAILAIAATISLFVRHRRHTGSLLKILRRDGGIHYATLTVVRILLAIANTPKVTWAIQRPEPAAVIYGLGRLVVPVLGQRLLLNIRRVDYMGSRPVASTLLFAPSPGDEDSFEDSDRTITTY</sequence>
<name>A0A4Y7TRM3_COPMI</name>
<reference evidence="3 4" key="1">
    <citation type="journal article" date="2019" name="Nat. Ecol. Evol.">
        <title>Megaphylogeny resolves global patterns of mushroom evolution.</title>
        <authorList>
            <person name="Varga T."/>
            <person name="Krizsan K."/>
            <person name="Foldi C."/>
            <person name="Dima B."/>
            <person name="Sanchez-Garcia M."/>
            <person name="Sanchez-Ramirez S."/>
            <person name="Szollosi G.J."/>
            <person name="Szarkandi J.G."/>
            <person name="Papp V."/>
            <person name="Albert L."/>
            <person name="Andreopoulos W."/>
            <person name="Angelini C."/>
            <person name="Antonin V."/>
            <person name="Barry K.W."/>
            <person name="Bougher N.L."/>
            <person name="Buchanan P."/>
            <person name="Buyck B."/>
            <person name="Bense V."/>
            <person name="Catcheside P."/>
            <person name="Chovatia M."/>
            <person name="Cooper J."/>
            <person name="Damon W."/>
            <person name="Desjardin D."/>
            <person name="Finy P."/>
            <person name="Geml J."/>
            <person name="Haridas S."/>
            <person name="Hughes K."/>
            <person name="Justo A."/>
            <person name="Karasinski D."/>
            <person name="Kautmanova I."/>
            <person name="Kiss B."/>
            <person name="Kocsube S."/>
            <person name="Kotiranta H."/>
            <person name="LaButti K.M."/>
            <person name="Lechner B.E."/>
            <person name="Liimatainen K."/>
            <person name="Lipzen A."/>
            <person name="Lukacs Z."/>
            <person name="Mihaltcheva S."/>
            <person name="Morgado L.N."/>
            <person name="Niskanen T."/>
            <person name="Noordeloos M.E."/>
            <person name="Ohm R.A."/>
            <person name="Ortiz-Santana B."/>
            <person name="Ovrebo C."/>
            <person name="Racz N."/>
            <person name="Riley R."/>
            <person name="Savchenko A."/>
            <person name="Shiryaev A."/>
            <person name="Soop K."/>
            <person name="Spirin V."/>
            <person name="Szebenyi C."/>
            <person name="Tomsovsky M."/>
            <person name="Tulloss R.E."/>
            <person name="Uehling J."/>
            <person name="Grigoriev I.V."/>
            <person name="Vagvolgyi C."/>
            <person name="Papp T."/>
            <person name="Martin F.M."/>
            <person name="Miettinen O."/>
            <person name="Hibbett D.S."/>
            <person name="Nagy L.G."/>
        </authorList>
    </citation>
    <scope>NUCLEOTIDE SEQUENCE [LARGE SCALE GENOMIC DNA]</scope>
    <source>
        <strain evidence="3 4">FP101781</strain>
    </source>
</reference>
<evidence type="ECO:0000259" key="2">
    <source>
        <dbReference type="Pfam" id="PF20151"/>
    </source>
</evidence>
<proteinExistence type="predicted"/>
<feature type="domain" description="DUF6533" evidence="2">
    <location>
        <begin position="26"/>
        <end position="68"/>
    </location>
</feature>
<gene>
    <name evidence="3" type="ORF">FA13DRAFT_1087817</name>
</gene>
<feature type="transmembrane region" description="Helical" evidence="1">
    <location>
        <begin position="98"/>
        <end position="119"/>
    </location>
</feature>
<dbReference type="EMBL" id="QPFP01000005">
    <property type="protein sequence ID" value="TEB36833.1"/>
    <property type="molecule type" value="Genomic_DNA"/>
</dbReference>
<dbReference type="Pfam" id="PF20151">
    <property type="entry name" value="DUF6533"/>
    <property type="match status" value="1"/>
</dbReference>
<accession>A0A4Y7TRM3</accession>
<comment type="caution">
    <text evidence="3">The sequence shown here is derived from an EMBL/GenBank/DDBJ whole genome shotgun (WGS) entry which is preliminary data.</text>
</comment>
<keyword evidence="1" id="KW-1133">Transmembrane helix</keyword>
<organism evidence="3 4">
    <name type="scientific">Coprinellus micaceus</name>
    <name type="common">Glistening ink-cap mushroom</name>
    <name type="synonym">Coprinus micaceus</name>
    <dbReference type="NCBI Taxonomy" id="71717"/>
    <lineage>
        <taxon>Eukaryota</taxon>
        <taxon>Fungi</taxon>
        <taxon>Dikarya</taxon>
        <taxon>Basidiomycota</taxon>
        <taxon>Agaricomycotina</taxon>
        <taxon>Agaricomycetes</taxon>
        <taxon>Agaricomycetidae</taxon>
        <taxon>Agaricales</taxon>
        <taxon>Agaricineae</taxon>
        <taxon>Psathyrellaceae</taxon>
        <taxon>Coprinellus</taxon>
    </lineage>
</organism>
<dbReference type="OrthoDB" id="3037019at2759"/>
<protein>
    <recommendedName>
        <fullName evidence="2">DUF6533 domain-containing protein</fullName>
    </recommendedName>
</protein>
<feature type="transmembrane region" description="Helical" evidence="1">
    <location>
        <begin position="57"/>
        <end position="78"/>
    </location>
</feature>
<keyword evidence="4" id="KW-1185">Reference proteome</keyword>
<evidence type="ECO:0000256" key="1">
    <source>
        <dbReference type="SAM" id="Phobius"/>
    </source>
</evidence>
<keyword evidence="1" id="KW-0812">Transmembrane</keyword>
<dbReference type="AlphaFoldDB" id="A0A4Y7TRM3"/>
<keyword evidence="1" id="KW-0472">Membrane</keyword>
<dbReference type="Proteomes" id="UP000298030">
    <property type="component" value="Unassembled WGS sequence"/>
</dbReference>
<feature type="transmembrane region" description="Helical" evidence="1">
    <location>
        <begin position="181"/>
        <end position="203"/>
    </location>
</feature>
<evidence type="ECO:0000313" key="3">
    <source>
        <dbReference type="EMBL" id="TEB36833.1"/>
    </source>
</evidence>
<dbReference type="InterPro" id="IPR045340">
    <property type="entry name" value="DUF6533"/>
</dbReference>
<evidence type="ECO:0000313" key="4">
    <source>
        <dbReference type="Proteomes" id="UP000298030"/>
    </source>
</evidence>
<feature type="transmembrane region" description="Helical" evidence="1">
    <location>
        <begin position="126"/>
        <end position="148"/>
    </location>
</feature>
<feature type="transmembrane region" description="Helical" evidence="1">
    <location>
        <begin position="12"/>
        <end position="36"/>
    </location>
</feature>